<protein>
    <recommendedName>
        <fullName evidence="10">Glycerol-3-phosphate acyltransferase</fullName>
    </recommendedName>
    <alternativeName>
        <fullName evidence="10">Acyl-PO4 G3P acyltransferase</fullName>
    </alternativeName>
    <alternativeName>
        <fullName evidence="10">Acyl-phosphate--glycerol-3-phosphate acyltransferase</fullName>
    </alternativeName>
    <alternativeName>
        <fullName evidence="10">G3P acyltransferase</fullName>
        <shortName evidence="10">GPAT</shortName>
        <ecNumber evidence="10">2.3.1.275</ecNumber>
    </alternativeName>
    <alternativeName>
        <fullName evidence="10">Lysophosphatidic acid synthase</fullName>
        <shortName evidence="10">LPA synthase</shortName>
    </alternativeName>
</protein>
<dbReference type="PANTHER" id="PTHR30309:SF0">
    <property type="entry name" value="GLYCEROL-3-PHOSPHATE ACYLTRANSFERASE-RELATED"/>
    <property type="match status" value="1"/>
</dbReference>
<feature type="transmembrane region" description="Helical" evidence="10">
    <location>
        <begin position="152"/>
        <end position="182"/>
    </location>
</feature>
<dbReference type="UniPathway" id="UPA00085"/>
<proteinExistence type="inferred from homology"/>
<feature type="transmembrane region" description="Helical" evidence="10">
    <location>
        <begin position="12"/>
        <end position="36"/>
    </location>
</feature>
<comment type="caution">
    <text evidence="11">The sequence shown here is derived from an EMBL/GenBank/DDBJ whole genome shotgun (WGS) entry which is preliminary data.</text>
</comment>
<gene>
    <name evidence="10 11" type="primary">plsY</name>
    <name evidence="11" type="ORF">FEZ08_09250</name>
</gene>
<organism evidence="11 12">
    <name type="scientific">Culicoidibacter larvae</name>
    <dbReference type="NCBI Taxonomy" id="2579976"/>
    <lineage>
        <taxon>Bacteria</taxon>
        <taxon>Bacillati</taxon>
        <taxon>Bacillota</taxon>
        <taxon>Culicoidibacteria</taxon>
        <taxon>Culicoidibacterales</taxon>
        <taxon>Culicoidibacteraceae</taxon>
        <taxon>Culicoidibacter</taxon>
    </lineage>
</organism>
<dbReference type="NCBIfam" id="TIGR00023">
    <property type="entry name" value="glycerol-3-phosphate 1-O-acyltransferase PlsY"/>
    <property type="match status" value="1"/>
</dbReference>
<dbReference type="SMART" id="SM01207">
    <property type="entry name" value="G3P_acyltransf"/>
    <property type="match status" value="1"/>
</dbReference>
<dbReference type="OrthoDB" id="9777124at2"/>
<comment type="function">
    <text evidence="10">Catalyzes the transfer of an acyl group from acyl-phosphate (acyl-PO(4)) to glycerol-3-phosphate (G3P) to form lysophosphatidic acid (LPA). This enzyme utilizes acyl-phosphate as fatty acyl donor, but not acyl-CoA or acyl-ACP.</text>
</comment>
<comment type="catalytic activity">
    <reaction evidence="10">
        <text>an acyl phosphate + sn-glycerol 3-phosphate = a 1-acyl-sn-glycero-3-phosphate + phosphate</text>
        <dbReference type="Rhea" id="RHEA:34075"/>
        <dbReference type="ChEBI" id="CHEBI:43474"/>
        <dbReference type="ChEBI" id="CHEBI:57597"/>
        <dbReference type="ChEBI" id="CHEBI:57970"/>
        <dbReference type="ChEBI" id="CHEBI:59918"/>
        <dbReference type="EC" id="2.3.1.275"/>
    </reaction>
</comment>
<dbReference type="EMBL" id="VBWP01000008">
    <property type="protein sequence ID" value="TLG72564.1"/>
    <property type="molecule type" value="Genomic_DNA"/>
</dbReference>
<dbReference type="EC" id="2.3.1.275" evidence="10"/>
<comment type="similarity">
    <text evidence="10">Belongs to the PlsY family.</text>
</comment>
<dbReference type="InterPro" id="IPR003811">
    <property type="entry name" value="G3P_acylTferase_PlsY"/>
</dbReference>
<dbReference type="RefSeq" id="WP_138191649.1">
    <property type="nucleotide sequence ID" value="NZ_VBWP01000008.1"/>
</dbReference>
<dbReference type="FunCoup" id="A0A5R8Q9G9">
    <property type="interactions" value="191"/>
</dbReference>
<dbReference type="InParanoid" id="A0A5R8Q9G9"/>
<keyword evidence="8 10" id="KW-0594">Phospholipid biosynthesis</keyword>
<evidence type="ECO:0000256" key="5">
    <source>
        <dbReference type="ARBA" id="ARBA00022989"/>
    </source>
</evidence>
<dbReference type="AlphaFoldDB" id="A0A5R8Q9G9"/>
<evidence type="ECO:0000313" key="11">
    <source>
        <dbReference type="EMBL" id="TLG72564.1"/>
    </source>
</evidence>
<reference evidence="11 12" key="1">
    <citation type="submission" date="2019-05" db="EMBL/GenBank/DDBJ databases">
        <title>Culicoidintestinum kansasii gen. nov., sp. nov. from the gastrointestinal tract of the biting midge, Culicoides sonorensis.</title>
        <authorList>
            <person name="Neupane S."/>
            <person name="Ghosh A."/>
            <person name="Gunther S."/>
            <person name="Martin K."/>
            <person name="Zurek L."/>
        </authorList>
    </citation>
    <scope>NUCLEOTIDE SEQUENCE [LARGE SCALE GENOMIC DNA]</scope>
    <source>
        <strain evidence="11 12">CS-1</strain>
    </source>
</reference>
<dbReference type="HAMAP" id="MF_01043">
    <property type="entry name" value="PlsY"/>
    <property type="match status" value="1"/>
</dbReference>
<evidence type="ECO:0000313" key="12">
    <source>
        <dbReference type="Proteomes" id="UP000306912"/>
    </source>
</evidence>
<comment type="subcellular location">
    <subcellularLocation>
        <location evidence="10">Cell membrane</location>
        <topology evidence="10">Multi-pass membrane protein</topology>
    </subcellularLocation>
</comment>
<keyword evidence="3 10" id="KW-0808">Transferase</keyword>
<keyword evidence="5 10" id="KW-1133">Transmembrane helix</keyword>
<keyword evidence="7 10" id="KW-0472">Membrane</keyword>
<feature type="transmembrane region" description="Helical" evidence="10">
    <location>
        <begin position="91"/>
        <end position="108"/>
    </location>
</feature>
<name>A0A5R8Q9G9_9FIRM</name>
<dbReference type="Proteomes" id="UP000306912">
    <property type="component" value="Unassembled WGS sequence"/>
</dbReference>
<evidence type="ECO:0000256" key="2">
    <source>
        <dbReference type="ARBA" id="ARBA00022516"/>
    </source>
</evidence>
<keyword evidence="4 10" id="KW-0812">Transmembrane</keyword>
<dbReference type="GO" id="GO:0008654">
    <property type="term" value="P:phospholipid biosynthetic process"/>
    <property type="evidence" value="ECO:0007669"/>
    <property type="project" value="UniProtKB-UniRule"/>
</dbReference>
<keyword evidence="1 10" id="KW-1003">Cell membrane</keyword>
<comment type="pathway">
    <text evidence="10">Lipid metabolism; phospholipid metabolism.</text>
</comment>
<keyword evidence="12" id="KW-1185">Reference proteome</keyword>
<dbReference type="Pfam" id="PF02660">
    <property type="entry name" value="G3P_acyltransf"/>
    <property type="match status" value="1"/>
</dbReference>
<evidence type="ECO:0000256" key="1">
    <source>
        <dbReference type="ARBA" id="ARBA00022475"/>
    </source>
</evidence>
<evidence type="ECO:0000256" key="10">
    <source>
        <dbReference type="HAMAP-Rule" id="MF_01043"/>
    </source>
</evidence>
<comment type="subunit">
    <text evidence="10">Probably interacts with PlsX.</text>
</comment>
<dbReference type="GO" id="GO:0043772">
    <property type="term" value="F:acyl-phosphate glycerol-3-phosphate acyltransferase activity"/>
    <property type="evidence" value="ECO:0007669"/>
    <property type="project" value="UniProtKB-UniRule"/>
</dbReference>
<keyword evidence="2 10" id="KW-0444">Lipid biosynthesis</keyword>
<dbReference type="PANTHER" id="PTHR30309">
    <property type="entry name" value="INNER MEMBRANE PROTEIN YGIH"/>
    <property type="match status" value="1"/>
</dbReference>
<evidence type="ECO:0000256" key="8">
    <source>
        <dbReference type="ARBA" id="ARBA00023209"/>
    </source>
</evidence>
<evidence type="ECO:0000256" key="6">
    <source>
        <dbReference type="ARBA" id="ARBA00023098"/>
    </source>
</evidence>
<evidence type="ECO:0000256" key="7">
    <source>
        <dbReference type="ARBA" id="ARBA00023136"/>
    </source>
</evidence>
<evidence type="ECO:0000256" key="9">
    <source>
        <dbReference type="ARBA" id="ARBA00023264"/>
    </source>
</evidence>
<evidence type="ECO:0000256" key="4">
    <source>
        <dbReference type="ARBA" id="ARBA00022692"/>
    </source>
</evidence>
<keyword evidence="11" id="KW-0012">Acyltransferase</keyword>
<feature type="transmembrane region" description="Helical" evidence="10">
    <location>
        <begin position="120"/>
        <end position="140"/>
    </location>
</feature>
<sequence length="203" mass="22560">MFGFTQTQLITMAIAFVFAYLYGSVNLSVVISKFFYGKDIRQYGSKGSGTTNTIRVLGFHWGIVVFLFDFSKVLIPYFIVTLLGFQVDPGLMAVGAVIGQCYPIFMKFRGGKGVASTGAFLLFYHIPYALVGIGIFMLVLRLSKMVSLSSLLAILGVTVLSALLQEWNLTIAMTILLLITYIRHYANIKRIFKGEESKVSIFD</sequence>
<keyword evidence="9 10" id="KW-1208">Phospholipid metabolism</keyword>
<feature type="transmembrane region" description="Helical" evidence="10">
    <location>
        <begin position="57"/>
        <end position="79"/>
    </location>
</feature>
<evidence type="ECO:0000256" key="3">
    <source>
        <dbReference type="ARBA" id="ARBA00022679"/>
    </source>
</evidence>
<accession>A0A5R8Q9G9</accession>
<dbReference type="GO" id="GO:0005886">
    <property type="term" value="C:plasma membrane"/>
    <property type="evidence" value="ECO:0007669"/>
    <property type="project" value="UniProtKB-SubCell"/>
</dbReference>
<keyword evidence="6 10" id="KW-0443">Lipid metabolism</keyword>